<comment type="subcellular location">
    <subcellularLocation>
        <location evidence="1">Cell membrane</location>
        <topology evidence="1">Multi-pass membrane protein</topology>
    </subcellularLocation>
</comment>
<organism evidence="11 12">
    <name type="scientific">Corynebacterium hylobatis</name>
    <dbReference type="NCBI Taxonomy" id="1859290"/>
    <lineage>
        <taxon>Bacteria</taxon>
        <taxon>Bacillati</taxon>
        <taxon>Actinomycetota</taxon>
        <taxon>Actinomycetes</taxon>
        <taxon>Mycobacteriales</taxon>
        <taxon>Corynebacteriaceae</taxon>
        <taxon>Corynebacterium</taxon>
    </lineage>
</organism>
<evidence type="ECO:0000256" key="8">
    <source>
        <dbReference type="ARBA" id="ARBA00035585"/>
    </source>
</evidence>
<reference evidence="11 12" key="1">
    <citation type="submission" date="2018-12" db="EMBL/GenBank/DDBJ databases">
        <title>YIM 101343 draft genome.</title>
        <authorList>
            <person name="Chen X."/>
        </authorList>
    </citation>
    <scope>NUCLEOTIDE SEQUENCE [LARGE SCALE GENOMIC DNA]</scope>
    <source>
        <strain evidence="11 12">YIM 101343</strain>
    </source>
</reference>
<comment type="similarity">
    <text evidence="7 10">Belongs to the fluoride channel Fluc/FEX (TC 1.A.43) family.</text>
</comment>
<evidence type="ECO:0000313" key="12">
    <source>
        <dbReference type="Proteomes" id="UP000274907"/>
    </source>
</evidence>
<evidence type="ECO:0000256" key="5">
    <source>
        <dbReference type="ARBA" id="ARBA00023136"/>
    </source>
</evidence>
<feature type="transmembrane region" description="Helical" evidence="10">
    <location>
        <begin position="30"/>
        <end position="48"/>
    </location>
</feature>
<keyword evidence="3 10" id="KW-0812">Transmembrane</keyword>
<keyword evidence="5 10" id="KW-0472">Membrane</keyword>
<sequence>MLLVDATVVGAGALLGALARFAVEELLGAGPLPLLGINILGSFLMGLLRPGAFWGRGVLGGFTSFSTFAHLSAAAPGYLVATVMGCVGAWLLGDRWAR</sequence>
<keyword evidence="6" id="KW-0406">Ion transport</keyword>
<evidence type="ECO:0000256" key="6">
    <source>
        <dbReference type="ARBA" id="ARBA00023303"/>
    </source>
</evidence>
<keyword evidence="2" id="KW-1003">Cell membrane</keyword>
<dbReference type="Pfam" id="PF02537">
    <property type="entry name" value="CRCB"/>
    <property type="match status" value="1"/>
</dbReference>
<dbReference type="OrthoDB" id="4408652at2"/>
<comment type="caution">
    <text evidence="10">Lacks conserved residue(s) required for the propagation of feature annotation.</text>
</comment>
<evidence type="ECO:0000256" key="2">
    <source>
        <dbReference type="ARBA" id="ARBA00022475"/>
    </source>
</evidence>
<protein>
    <recommendedName>
        <fullName evidence="10">Fluoride-specific ion channel</fullName>
    </recommendedName>
</protein>
<dbReference type="EMBL" id="RXHJ01000008">
    <property type="protein sequence ID" value="RSZ63232.1"/>
    <property type="molecule type" value="Genomic_DNA"/>
</dbReference>
<keyword evidence="4 10" id="KW-1133">Transmembrane helix</keyword>
<evidence type="ECO:0000256" key="3">
    <source>
        <dbReference type="ARBA" id="ARBA00022692"/>
    </source>
</evidence>
<dbReference type="RefSeq" id="WP_126120920.1">
    <property type="nucleotide sequence ID" value="NZ_RXHJ01000008.1"/>
</dbReference>
<evidence type="ECO:0000256" key="7">
    <source>
        <dbReference type="ARBA" id="ARBA00035120"/>
    </source>
</evidence>
<comment type="caution">
    <text evidence="11">The sequence shown here is derived from an EMBL/GenBank/DDBJ whole genome shotgun (WGS) entry which is preliminary data.</text>
</comment>
<feature type="transmembrane region" description="Helical" evidence="10">
    <location>
        <begin position="68"/>
        <end position="92"/>
    </location>
</feature>
<keyword evidence="6" id="KW-0813">Transport</keyword>
<keyword evidence="6" id="KW-0407">Ion channel</keyword>
<dbReference type="Proteomes" id="UP000274907">
    <property type="component" value="Unassembled WGS sequence"/>
</dbReference>
<evidence type="ECO:0000256" key="1">
    <source>
        <dbReference type="ARBA" id="ARBA00004651"/>
    </source>
</evidence>
<keyword evidence="12" id="KW-1185">Reference proteome</keyword>
<comment type="catalytic activity">
    <reaction evidence="8">
        <text>fluoride(in) = fluoride(out)</text>
        <dbReference type="Rhea" id="RHEA:76159"/>
        <dbReference type="ChEBI" id="CHEBI:17051"/>
    </reaction>
    <physiologicalReaction direction="left-to-right" evidence="8">
        <dbReference type="Rhea" id="RHEA:76160"/>
    </physiologicalReaction>
</comment>
<evidence type="ECO:0000313" key="11">
    <source>
        <dbReference type="EMBL" id="RSZ63232.1"/>
    </source>
</evidence>
<proteinExistence type="inferred from homology"/>
<accession>A0A3R9ZDH8</accession>
<evidence type="ECO:0000256" key="4">
    <source>
        <dbReference type="ARBA" id="ARBA00022989"/>
    </source>
</evidence>
<dbReference type="NCBIfam" id="NF001101">
    <property type="entry name" value="PRK00134.1"/>
    <property type="match status" value="1"/>
</dbReference>
<gene>
    <name evidence="11" type="ORF">EAH68_08660</name>
</gene>
<name>A0A3R9ZDH8_9CORY</name>
<dbReference type="InterPro" id="IPR003691">
    <property type="entry name" value="FluC"/>
</dbReference>
<evidence type="ECO:0000256" key="9">
    <source>
        <dbReference type="ARBA" id="ARBA00049940"/>
    </source>
</evidence>
<dbReference type="AlphaFoldDB" id="A0A3R9ZDH8"/>
<dbReference type="GO" id="GO:0034220">
    <property type="term" value="P:monoatomic ion transmembrane transport"/>
    <property type="evidence" value="ECO:0007669"/>
    <property type="project" value="UniProtKB-KW"/>
</dbReference>
<dbReference type="GO" id="GO:0005886">
    <property type="term" value="C:plasma membrane"/>
    <property type="evidence" value="ECO:0007669"/>
    <property type="project" value="UniProtKB-SubCell"/>
</dbReference>
<evidence type="ECO:0000256" key="10">
    <source>
        <dbReference type="RuleBase" id="RU004340"/>
    </source>
</evidence>
<comment type="function">
    <text evidence="9">Fluoride-specific ion channel. Important for reducing fluoride concentration in the cell, thus reducing its toxicity.</text>
</comment>